<protein>
    <recommendedName>
        <fullName evidence="1">STING ligand-binding domain-containing protein</fullName>
    </recommendedName>
</protein>
<feature type="non-terminal residue" evidence="2">
    <location>
        <position position="1"/>
    </location>
</feature>
<sequence length="223" mass="24614">AGAAAAISYGAGMACSYYEGYLVTVLPNQGSDDAQGFQAKISTFESREGVVFPVRRLFIVITRSLYCPPDLALLNHPHRRGATIEACQSLDDVSRSVAGVIGRVYRNTVYKIVRPPAPAPAPGRAPAPPRPVYLAAECATPLHTLHKVKTRSQLYDELVNADYEEIRDDFCAMLAEIIARAPACRRAVELVYYDDTDEEQNLAELLLQRIAEIEPEFDTLTRD</sequence>
<keyword evidence="3" id="KW-1185">Reference proteome</keyword>
<dbReference type="PANTHER" id="PTHR34339">
    <property type="entry name" value="STIMULATOR OF INTERFERON GENES PROTEIN"/>
    <property type="match status" value="1"/>
</dbReference>
<dbReference type="PANTHER" id="PTHR34339:SF1">
    <property type="entry name" value="STIMULATOR OF INTERFERON GENES PROTEIN"/>
    <property type="match status" value="1"/>
</dbReference>
<evidence type="ECO:0000259" key="1">
    <source>
        <dbReference type="Pfam" id="PF15009"/>
    </source>
</evidence>
<dbReference type="Proteomes" id="UP000823941">
    <property type="component" value="Chromosome 3"/>
</dbReference>
<comment type="caution">
    <text evidence="2">The sequence shown here is derived from an EMBL/GenBank/DDBJ whole genome shotgun (WGS) entry which is preliminary data.</text>
</comment>
<feature type="domain" description="STING ligand-binding" evidence="1">
    <location>
        <begin position="9"/>
        <end position="212"/>
    </location>
</feature>
<accession>A0ABQ7R5F7</accession>
<reference evidence="2 3" key="1">
    <citation type="submission" date="2021-06" db="EMBL/GenBank/DDBJ databases">
        <title>A haploid diamondback moth (Plutella xylostella L.) genome assembly resolves 31 chromosomes and identifies a diamide resistance mutation.</title>
        <authorList>
            <person name="Ward C.M."/>
            <person name="Perry K.D."/>
            <person name="Baker G."/>
            <person name="Powis K."/>
            <person name="Heckel D.G."/>
            <person name="Baxter S.W."/>
        </authorList>
    </citation>
    <scope>NUCLEOTIDE SEQUENCE [LARGE SCALE GENOMIC DNA]</scope>
    <source>
        <strain evidence="2 3">LV</strain>
        <tissue evidence="2">Single pupa</tissue>
    </source>
</reference>
<proteinExistence type="predicted"/>
<gene>
    <name evidence="2" type="ORF">JYU34_002077</name>
</gene>
<name>A0ABQ7R5F7_PLUXY</name>
<dbReference type="InterPro" id="IPR055432">
    <property type="entry name" value="STING_LBD"/>
</dbReference>
<dbReference type="Gene3D" id="3.40.50.12100">
    <property type="entry name" value="Stimulator of interferon genes protein"/>
    <property type="match status" value="1"/>
</dbReference>
<dbReference type="Pfam" id="PF15009">
    <property type="entry name" value="STING_LBD"/>
    <property type="match status" value="1"/>
</dbReference>
<dbReference type="InterPro" id="IPR038623">
    <property type="entry name" value="STING_C_sf"/>
</dbReference>
<dbReference type="EMBL" id="JAHIBW010000003">
    <property type="protein sequence ID" value="KAG7312548.1"/>
    <property type="molecule type" value="Genomic_DNA"/>
</dbReference>
<evidence type="ECO:0000313" key="3">
    <source>
        <dbReference type="Proteomes" id="UP000823941"/>
    </source>
</evidence>
<organism evidence="2 3">
    <name type="scientific">Plutella xylostella</name>
    <name type="common">Diamondback moth</name>
    <name type="synonym">Plutella maculipennis</name>
    <dbReference type="NCBI Taxonomy" id="51655"/>
    <lineage>
        <taxon>Eukaryota</taxon>
        <taxon>Metazoa</taxon>
        <taxon>Ecdysozoa</taxon>
        <taxon>Arthropoda</taxon>
        <taxon>Hexapoda</taxon>
        <taxon>Insecta</taxon>
        <taxon>Pterygota</taxon>
        <taxon>Neoptera</taxon>
        <taxon>Endopterygota</taxon>
        <taxon>Lepidoptera</taxon>
        <taxon>Glossata</taxon>
        <taxon>Ditrysia</taxon>
        <taxon>Yponomeutoidea</taxon>
        <taxon>Plutellidae</taxon>
        <taxon>Plutella</taxon>
    </lineage>
</organism>
<dbReference type="InterPro" id="IPR029158">
    <property type="entry name" value="STING"/>
</dbReference>
<evidence type="ECO:0000313" key="2">
    <source>
        <dbReference type="EMBL" id="KAG7312548.1"/>
    </source>
</evidence>